<dbReference type="InterPro" id="IPR020841">
    <property type="entry name" value="PKS_Beta-ketoAc_synthase_dom"/>
</dbReference>
<dbReference type="InterPro" id="IPR014031">
    <property type="entry name" value="Ketoacyl_synth_C"/>
</dbReference>
<evidence type="ECO:0000259" key="16">
    <source>
        <dbReference type="PROSITE" id="PS52004"/>
    </source>
</evidence>
<keyword evidence="9" id="KW-0521">NADP</keyword>
<dbReference type="AlphaFoldDB" id="A0AAE0YFA3"/>
<keyword evidence="11" id="KW-0520">NAD</keyword>
<dbReference type="SMART" id="SM00825">
    <property type="entry name" value="PKS_KS"/>
    <property type="match status" value="1"/>
</dbReference>
<dbReference type="PROSITE" id="PS00606">
    <property type="entry name" value="KS3_1"/>
    <property type="match status" value="1"/>
</dbReference>
<dbReference type="Pfam" id="PF00698">
    <property type="entry name" value="Acyl_transf_1"/>
    <property type="match status" value="1"/>
</dbReference>
<evidence type="ECO:0000256" key="12">
    <source>
        <dbReference type="ARBA" id="ARBA00023098"/>
    </source>
</evidence>
<evidence type="ECO:0000256" key="15">
    <source>
        <dbReference type="ARBA" id="ARBA00044883"/>
    </source>
</evidence>
<keyword evidence="7" id="KW-0378">Hydrolase</keyword>
<dbReference type="Pfam" id="PF16197">
    <property type="entry name" value="KAsynt_C_assoc"/>
    <property type="match status" value="1"/>
</dbReference>
<dbReference type="PROSITE" id="PS52004">
    <property type="entry name" value="KS3_2"/>
    <property type="match status" value="1"/>
</dbReference>
<evidence type="ECO:0000256" key="11">
    <source>
        <dbReference type="ARBA" id="ARBA00023027"/>
    </source>
</evidence>
<comment type="catalytic activity">
    <reaction evidence="15">
        <text>acetyl-CoA + n malonyl-CoA + 2n NADPH + 2n H(+) = a long-chain fatty acid + (n+1) CoA + n CO2 + 2n NADP(+).</text>
        <dbReference type="EC" id="2.3.1.85"/>
    </reaction>
</comment>
<keyword evidence="5" id="KW-0597">Phosphoprotein</keyword>
<feature type="domain" description="Ketosynthase family 3 (KS3)" evidence="16">
    <location>
        <begin position="16"/>
        <end position="355"/>
    </location>
</feature>
<dbReference type="GO" id="GO:0004315">
    <property type="term" value="F:3-oxoacyl-[acyl-carrier-protein] synthase activity"/>
    <property type="evidence" value="ECO:0007669"/>
    <property type="project" value="InterPro"/>
</dbReference>
<dbReference type="Pfam" id="PF00109">
    <property type="entry name" value="ketoacyl-synt"/>
    <property type="match status" value="1"/>
</dbReference>
<keyword evidence="6" id="KW-0808">Transferase</keyword>
<evidence type="ECO:0000256" key="5">
    <source>
        <dbReference type="ARBA" id="ARBA00022553"/>
    </source>
</evidence>
<dbReference type="InterPro" id="IPR016035">
    <property type="entry name" value="Acyl_Trfase/lysoPLipase"/>
</dbReference>
<comment type="caution">
    <text evidence="17">The sequence shown here is derived from an EMBL/GenBank/DDBJ whole genome shotgun (WGS) entry which is preliminary data.</text>
</comment>
<evidence type="ECO:0000256" key="2">
    <source>
        <dbReference type="ARBA" id="ARBA00018769"/>
    </source>
</evidence>
<keyword evidence="8" id="KW-0276">Fatty acid metabolism</keyword>
<reference evidence="17" key="1">
    <citation type="journal article" date="2023" name="G3 (Bethesda)">
        <title>A reference genome for the long-term kleptoplast-retaining sea slug Elysia crispata morphotype clarki.</title>
        <authorList>
            <person name="Eastman K.E."/>
            <person name="Pendleton A.L."/>
            <person name="Shaikh M.A."/>
            <person name="Suttiyut T."/>
            <person name="Ogas R."/>
            <person name="Tomko P."/>
            <person name="Gavelis G."/>
            <person name="Widhalm J.R."/>
            <person name="Wisecaver J.H."/>
        </authorList>
    </citation>
    <scope>NUCLEOTIDE SEQUENCE</scope>
    <source>
        <strain evidence="17">ECLA1</strain>
    </source>
</reference>
<organism evidence="17 18">
    <name type="scientific">Elysia crispata</name>
    <name type="common">lettuce slug</name>
    <dbReference type="NCBI Taxonomy" id="231223"/>
    <lineage>
        <taxon>Eukaryota</taxon>
        <taxon>Metazoa</taxon>
        <taxon>Spiralia</taxon>
        <taxon>Lophotrochozoa</taxon>
        <taxon>Mollusca</taxon>
        <taxon>Gastropoda</taxon>
        <taxon>Heterobranchia</taxon>
        <taxon>Euthyneura</taxon>
        <taxon>Panpulmonata</taxon>
        <taxon>Sacoglossa</taxon>
        <taxon>Placobranchoidea</taxon>
        <taxon>Plakobranchidae</taxon>
        <taxon>Elysia</taxon>
    </lineage>
</organism>
<evidence type="ECO:0000256" key="1">
    <source>
        <dbReference type="ARBA" id="ARBA00012873"/>
    </source>
</evidence>
<keyword evidence="18" id="KW-1185">Reference proteome</keyword>
<dbReference type="Proteomes" id="UP001283361">
    <property type="component" value="Unassembled WGS sequence"/>
</dbReference>
<evidence type="ECO:0000256" key="8">
    <source>
        <dbReference type="ARBA" id="ARBA00022832"/>
    </source>
</evidence>
<keyword evidence="10" id="KW-0560">Oxidoreductase</keyword>
<name>A0AAE0YFA3_9GAST</name>
<keyword evidence="3" id="KW-0596">Phosphopantetheine</keyword>
<evidence type="ECO:0000256" key="3">
    <source>
        <dbReference type="ARBA" id="ARBA00022450"/>
    </source>
</evidence>
<dbReference type="InterPro" id="IPR014030">
    <property type="entry name" value="Ketoacyl_synth_N"/>
</dbReference>
<dbReference type="Gene3D" id="3.30.70.3290">
    <property type="match status" value="1"/>
</dbReference>
<dbReference type="InterPro" id="IPR001227">
    <property type="entry name" value="Ac_transferase_dom_sf"/>
</dbReference>
<evidence type="ECO:0000256" key="10">
    <source>
        <dbReference type="ARBA" id="ARBA00023002"/>
    </source>
</evidence>
<dbReference type="GO" id="GO:0004312">
    <property type="term" value="F:fatty acid synthase activity"/>
    <property type="evidence" value="ECO:0007669"/>
    <property type="project" value="UniProtKB-EC"/>
</dbReference>
<dbReference type="InterPro" id="IPR032821">
    <property type="entry name" value="PKS_assoc"/>
</dbReference>
<dbReference type="Gene3D" id="3.40.366.10">
    <property type="entry name" value="Malonyl-Coenzyme A Acyl Carrier Protein, domain 2"/>
    <property type="match status" value="1"/>
</dbReference>
<dbReference type="SUPFAM" id="SSF52151">
    <property type="entry name" value="FabD/lysophospholipase-like"/>
    <property type="match status" value="1"/>
</dbReference>
<dbReference type="Pfam" id="PF02801">
    <property type="entry name" value="Ketoacyl-synt_C"/>
    <property type="match status" value="1"/>
</dbReference>
<dbReference type="Gene3D" id="3.40.47.10">
    <property type="match status" value="2"/>
</dbReference>
<dbReference type="GO" id="GO:0016491">
    <property type="term" value="F:oxidoreductase activity"/>
    <property type="evidence" value="ECO:0007669"/>
    <property type="project" value="UniProtKB-KW"/>
</dbReference>
<dbReference type="InterPro" id="IPR018201">
    <property type="entry name" value="Ketoacyl_synth_AS"/>
</dbReference>
<proteinExistence type="predicted"/>
<keyword evidence="12" id="KW-0443">Lipid metabolism</keyword>
<protein>
    <recommendedName>
        <fullName evidence="2">Fatty acid synthase</fullName>
        <ecNumber evidence="1">2.3.1.85</ecNumber>
    </recommendedName>
</protein>
<keyword evidence="14" id="KW-0511">Multifunctional enzyme</keyword>
<evidence type="ECO:0000256" key="14">
    <source>
        <dbReference type="ARBA" id="ARBA00023268"/>
    </source>
</evidence>
<dbReference type="CDD" id="cd00833">
    <property type="entry name" value="PKS"/>
    <property type="match status" value="1"/>
</dbReference>
<evidence type="ECO:0000313" key="18">
    <source>
        <dbReference type="Proteomes" id="UP001283361"/>
    </source>
</evidence>
<accession>A0AAE0YFA3</accession>
<evidence type="ECO:0000256" key="6">
    <source>
        <dbReference type="ARBA" id="ARBA00022679"/>
    </source>
</evidence>
<evidence type="ECO:0000256" key="13">
    <source>
        <dbReference type="ARBA" id="ARBA00023160"/>
    </source>
</evidence>
<dbReference type="InterPro" id="IPR050091">
    <property type="entry name" value="PKS_NRPS_Biosynth_Enz"/>
</dbReference>
<dbReference type="PANTHER" id="PTHR43775:SF7">
    <property type="entry name" value="FATTY ACID SYNTHASE"/>
    <property type="match status" value="1"/>
</dbReference>
<evidence type="ECO:0000256" key="9">
    <source>
        <dbReference type="ARBA" id="ARBA00022857"/>
    </source>
</evidence>
<dbReference type="EMBL" id="JAWDGP010006299">
    <property type="protein sequence ID" value="KAK3743696.1"/>
    <property type="molecule type" value="Genomic_DNA"/>
</dbReference>
<dbReference type="EC" id="2.3.1.85" evidence="1"/>
<keyword evidence="4" id="KW-0444">Lipid biosynthesis</keyword>
<sequence length="581" mass="64005">MSKKVRNSDLDFLAPENEVHISGISGRFPESAQLDEFYENLINHMDMITDDERRYPRKSSGIHVAGKFKEVDKFDSQFFGQTAKYVEVMSPDMRMSMELVYEAIVDADAFQSHLQDVDNVKANVYIGNNPGMIANKISNVFALNGPSMSMDSACSSTLYCIEEALRAIRGGVIDQALVGAIVFYSSPYVADDFSQNTMSKKWHLCFLAPWGWRQYELIRDTIRESGIDAKEMEYLECHGTGTVAGDPQEILGLTTNGLLTNGRDKDQPLLIGSVKSNCGHGEHAAAMSSLAKLILSMKYGTIPANLHFQTPNPKIPALLEGRVKVVAENTQYNGGYIGINSFGLGGGNGHLILRDTDTRNKTSSPAGRETRLFTYATRTVEGANQVLDFVQEHSHSLELHTLLKPSAVMDTLKMPVRCFTVLNGQNEIKEIEQETGERPPVWFLFPGMGCQWSGMGQGRMNLPIFRETIKRLSKFLEAKFGIDLVKFFIKPSHDSPLGKTMPLIPLTAVQIGLINIVRAVGLEPDGILGHSNGEVACAYADGCFNEEQAITVAYARSIIGDKSRELIGIGKMAAVVAPLFN</sequence>
<evidence type="ECO:0000256" key="7">
    <source>
        <dbReference type="ARBA" id="ARBA00022801"/>
    </source>
</evidence>
<evidence type="ECO:0000313" key="17">
    <source>
        <dbReference type="EMBL" id="KAK3743696.1"/>
    </source>
</evidence>
<keyword evidence="13" id="KW-0275">Fatty acid biosynthesis</keyword>
<evidence type="ECO:0000256" key="4">
    <source>
        <dbReference type="ARBA" id="ARBA00022516"/>
    </source>
</evidence>
<dbReference type="SUPFAM" id="SSF53901">
    <property type="entry name" value="Thiolase-like"/>
    <property type="match status" value="1"/>
</dbReference>
<dbReference type="GO" id="GO:0006633">
    <property type="term" value="P:fatty acid biosynthetic process"/>
    <property type="evidence" value="ECO:0007669"/>
    <property type="project" value="UniProtKB-KW"/>
</dbReference>
<gene>
    <name evidence="17" type="ORF">RRG08_030817</name>
</gene>
<dbReference type="InterPro" id="IPR014043">
    <property type="entry name" value="Acyl_transferase_dom"/>
</dbReference>
<dbReference type="GO" id="GO:0016787">
    <property type="term" value="F:hydrolase activity"/>
    <property type="evidence" value="ECO:0007669"/>
    <property type="project" value="UniProtKB-KW"/>
</dbReference>
<dbReference type="InterPro" id="IPR016039">
    <property type="entry name" value="Thiolase-like"/>
</dbReference>
<dbReference type="PANTHER" id="PTHR43775">
    <property type="entry name" value="FATTY ACID SYNTHASE"/>
    <property type="match status" value="1"/>
</dbReference>